<comment type="similarity">
    <text evidence="1">Belongs to the bacterial sugar transferase family.</text>
</comment>
<accession>A0ABV1P226</accession>
<keyword evidence="2" id="KW-1133">Transmembrane helix</keyword>
<feature type="transmembrane region" description="Helical" evidence="2">
    <location>
        <begin position="109"/>
        <end position="131"/>
    </location>
</feature>
<evidence type="ECO:0000256" key="1">
    <source>
        <dbReference type="ARBA" id="ARBA00006464"/>
    </source>
</evidence>
<dbReference type="EMBL" id="JBEGDP010000021">
    <property type="protein sequence ID" value="MEQ7848779.1"/>
    <property type="molecule type" value="Genomic_DNA"/>
</dbReference>
<dbReference type="PANTHER" id="PTHR30576">
    <property type="entry name" value="COLANIC BIOSYNTHESIS UDP-GLUCOSE LIPID CARRIER TRANSFERASE"/>
    <property type="match status" value="1"/>
</dbReference>
<keyword evidence="2" id="KW-0812">Transmembrane</keyword>
<gene>
    <name evidence="4" type="ORF">V6R90_15965</name>
</gene>
<keyword evidence="5" id="KW-1185">Reference proteome</keyword>
<evidence type="ECO:0000256" key="2">
    <source>
        <dbReference type="SAM" id="Phobius"/>
    </source>
</evidence>
<sequence length="296" mass="31848">MSSIELEHAGPEPGSPRAELARVDRAADGGLVDVGLVDVGLVDVGLVDVGLVDVGLVDVGLADLVPEGLPELVADLGADLAADLAAGERWLGSQATRACRAACDLAGRAAALLLLVGVLPLLLGLVVAVRLDSAGPALFRQVRVGRGERPFIMLKLRSMEVAAELRLEAVAHLDEGNGMLFKMRRDPRVTRVGAVLRRWSLDELPQLWNVVRGDMALVGPRPALPSEVEAYDERTRRRLRVKPGLTGLWQVSGRSDLSWDDSVRLDLTYVDQWSLRLEASILLRTLGAVVGRRGAY</sequence>
<dbReference type="InterPro" id="IPR003362">
    <property type="entry name" value="Bact_transf"/>
</dbReference>
<comment type="caution">
    <text evidence="4">The sequence shown here is derived from an EMBL/GenBank/DDBJ whole genome shotgun (WGS) entry which is preliminary data.</text>
</comment>
<protein>
    <submittedName>
        <fullName evidence="4">Sugar transferase</fullName>
        <ecNumber evidence="4">2.7.8.-</ecNumber>
    </submittedName>
</protein>
<evidence type="ECO:0000259" key="3">
    <source>
        <dbReference type="Pfam" id="PF02397"/>
    </source>
</evidence>
<keyword evidence="4" id="KW-0808">Transferase</keyword>
<evidence type="ECO:0000313" key="5">
    <source>
        <dbReference type="Proteomes" id="UP001482520"/>
    </source>
</evidence>
<reference evidence="4 5" key="1">
    <citation type="submission" date="2024-02" db="EMBL/GenBank/DDBJ databases">
        <title>Full genome sequence of Nocardioides kribbensis.</title>
        <authorList>
            <person name="Poletto B.L."/>
            <person name="Silva G."/>
            <person name="Galante D."/>
            <person name="Campos K.R."/>
            <person name="Santos M.B.N."/>
            <person name="Sacchi C.T."/>
        </authorList>
    </citation>
    <scope>NUCLEOTIDE SEQUENCE [LARGE SCALE GENOMIC DNA]</scope>
    <source>
        <strain evidence="4 5">O4R</strain>
    </source>
</reference>
<dbReference type="PANTHER" id="PTHR30576:SF10">
    <property type="entry name" value="SLL5057 PROTEIN"/>
    <property type="match status" value="1"/>
</dbReference>
<dbReference type="EC" id="2.7.8.-" evidence="4"/>
<evidence type="ECO:0000313" key="4">
    <source>
        <dbReference type="EMBL" id="MEQ7848779.1"/>
    </source>
</evidence>
<dbReference type="RefSeq" id="WP_349805235.1">
    <property type="nucleotide sequence ID" value="NZ_JBEGDP010000021.1"/>
</dbReference>
<feature type="domain" description="Bacterial sugar transferase" evidence="3">
    <location>
        <begin position="109"/>
        <end position="290"/>
    </location>
</feature>
<dbReference type="Pfam" id="PF02397">
    <property type="entry name" value="Bac_transf"/>
    <property type="match status" value="1"/>
</dbReference>
<dbReference type="Proteomes" id="UP001482520">
    <property type="component" value="Unassembled WGS sequence"/>
</dbReference>
<proteinExistence type="inferred from homology"/>
<dbReference type="GO" id="GO:0016740">
    <property type="term" value="F:transferase activity"/>
    <property type="evidence" value="ECO:0007669"/>
    <property type="project" value="UniProtKB-KW"/>
</dbReference>
<keyword evidence="2" id="KW-0472">Membrane</keyword>
<name>A0ABV1P226_9ACTN</name>
<organism evidence="4 5">
    <name type="scientific">Nocardioides kribbensis</name>
    <dbReference type="NCBI Taxonomy" id="305517"/>
    <lineage>
        <taxon>Bacteria</taxon>
        <taxon>Bacillati</taxon>
        <taxon>Actinomycetota</taxon>
        <taxon>Actinomycetes</taxon>
        <taxon>Propionibacteriales</taxon>
        <taxon>Nocardioidaceae</taxon>
        <taxon>Nocardioides</taxon>
    </lineage>
</organism>